<reference evidence="1" key="1">
    <citation type="submission" date="2020-04" db="EMBL/GenBank/DDBJ databases">
        <authorList>
            <person name="Chiriac C."/>
            <person name="Salcher M."/>
            <person name="Ghai R."/>
            <person name="Kavagutti S V."/>
        </authorList>
    </citation>
    <scope>NUCLEOTIDE SEQUENCE</scope>
</reference>
<dbReference type="EMBL" id="LR796597">
    <property type="protein sequence ID" value="CAB4153609.1"/>
    <property type="molecule type" value="Genomic_DNA"/>
</dbReference>
<name>A0A6J5NDP9_9CAUD</name>
<gene>
    <name evidence="1" type="ORF">UFOVP636_12</name>
</gene>
<accession>A0A6J5NDP9</accession>
<proteinExistence type="predicted"/>
<sequence length="37" mass="4695">MKDENKRIERKKYEEKLRVYLEKRKQEIKNNANTKRS</sequence>
<organism evidence="1">
    <name type="scientific">uncultured Caudovirales phage</name>
    <dbReference type="NCBI Taxonomy" id="2100421"/>
    <lineage>
        <taxon>Viruses</taxon>
        <taxon>Duplodnaviria</taxon>
        <taxon>Heunggongvirae</taxon>
        <taxon>Uroviricota</taxon>
        <taxon>Caudoviricetes</taxon>
        <taxon>Peduoviridae</taxon>
        <taxon>Maltschvirus</taxon>
        <taxon>Maltschvirus maltsch</taxon>
    </lineage>
</organism>
<protein>
    <submittedName>
        <fullName evidence="1">Uncharacterized protein</fullName>
    </submittedName>
</protein>
<evidence type="ECO:0000313" key="1">
    <source>
        <dbReference type="EMBL" id="CAB4153609.1"/>
    </source>
</evidence>